<feature type="region of interest" description="Disordered" evidence="1">
    <location>
        <begin position="47"/>
        <end position="89"/>
    </location>
</feature>
<accession>A0ABP9FR97</accession>
<reference evidence="4" key="1">
    <citation type="journal article" date="2019" name="Int. J. Syst. Evol. Microbiol.">
        <title>The Global Catalogue of Microorganisms (GCM) 10K type strain sequencing project: providing services to taxonomists for standard genome sequencing and annotation.</title>
        <authorList>
            <consortium name="The Broad Institute Genomics Platform"/>
            <consortium name="The Broad Institute Genome Sequencing Center for Infectious Disease"/>
            <person name="Wu L."/>
            <person name="Ma J."/>
        </authorList>
    </citation>
    <scope>NUCLEOTIDE SEQUENCE [LARGE SCALE GENOMIC DNA]</scope>
    <source>
        <strain evidence="4">JCM 19125</strain>
    </source>
</reference>
<feature type="compositionally biased region" description="Low complexity" evidence="1">
    <location>
        <begin position="53"/>
        <end position="81"/>
    </location>
</feature>
<dbReference type="EMBL" id="BAABLV010000062">
    <property type="protein sequence ID" value="GAA4909372.1"/>
    <property type="molecule type" value="Genomic_DNA"/>
</dbReference>
<evidence type="ECO:0000313" key="4">
    <source>
        <dbReference type="Proteomes" id="UP001501521"/>
    </source>
</evidence>
<comment type="caution">
    <text evidence="3">The sequence shown here is derived from an EMBL/GenBank/DDBJ whole genome shotgun (WGS) entry which is preliminary data.</text>
</comment>
<keyword evidence="2" id="KW-1133">Transmembrane helix</keyword>
<keyword evidence="2" id="KW-0812">Transmembrane</keyword>
<name>A0ABP9FR97_9ACTN</name>
<dbReference type="RefSeq" id="WP_345584465.1">
    <property type="nucleotide sequence ID" value="NZ_BAABLV010000062.1"/>
</dbReference>
<protein>
    <submittedName>
        <fullName evidence="3">Uncharacterized protein</fullName>
    </submittedName>
</protein>
<sequence length="147" mass="15456">MEVVLFRRVPRALLAKATTWIRTLLAGIAAGVVLGITSSEPVLNLIAGPAPEPSTSVSPSPSPTITPSEIADPAAAEPPASDQDEPTSFLEEYSSETIALLVFLAVGALGVAIGPGYADYAAIWDHLERKESKKPSEDEADEDEQTD</sequence>
<keyword evidence="4" id="KW-1185">Reference proteome</keyword>
<evidence type="ECO:0000256" key="1">
    <source>
        <dbReference type="SAM" id="MobiDB-lite"/>
    </source>
</evidence>
<evidence type="ECO:0000313" key="3">
    <source>
        <dbReference type="EMBL" id="GAA4909372.1"/>
    </source>
</evidence>
<evidence type="ECO:0000256" key="2">
    <source>
        <dbReference type="SAM" id="Phobius"/>
    </source>
</evidence>
<feature type="transmembrane region" description="Helical" evidence="2">
    <location>
        <begin position="98"/>
        <end position="124"/>
    </location>
</feature>
<organism evidence="3 4">
    <name type="scientific">Tessaracoccus lubricantis</name>
    <dbReference type="NCBI Taxonomy" id="545543"/>
    <lineage>
        <taxon>Bacteria</taxon>
        <taxon>Bacillati</taxon>
        <taxon>Actinomycetota</taxon>
        <taxon>Actinomycetes</taxon>
        <taxon>Propionibacteriales</taxon>
        <taxon>Propionibacteriaceae</taxon>
        <taxon>Tessaracoccus</taxon>
    </lineage>
</organism>
<proteinExistence type="predicted"/>
<keyword evidence="2" id="KW-0472">Membrane</keyword>
<dbReference type="Proteomes" id="UP001501521">
    <property type="component" value="Unassembled WGS sequence"/>
</dbReference>
<feature type="transmembrane region" description="Helical" evidence="2">
    <location>
        <begin position="20"/>
        <end position="39"/>
    </location>
</feature>
<gene>
    <name evidence="3" type="ORF">GCM10025789_30790</name>
</gene>